<dbReference type="Gene3D" id="3.30.2000.30">
    <property type="match status" value="1"/>
</dbReference>
<protein>
    <submittedName>
        <fullName evidence="1">DUF3168 domain-containing protein</fullName>
    </submittedName>
</protein>
<dbReference type="EMBL" id="QFNF01000042">
    <property type="protein sequence ID" value="PZO74449.1"/>
    <property type="molecule type" value="Genomic_DNA"/>
</dbReference>
<evidence type="ECO:0000313" key="2">
    <source>
        <dbReference type="Proteomes" id="UP000248614"/>
    </source>
</evidence>
<dbReference type="AlphaFoldDB" id="A0A2W4Z3T5"/>
<sequence length="126" mass="13388">MIAGTMLQAMLVERLRAVLTTASVFDAPPVRGGRPYVVVDTPVLTDWGTKDAAGREGRVVVQLFDGGEVPERLRAIAAAAEGAVLSAPAALPGWRVVSVAFLRSRMLRAGDGWVGTLEFRVRMLAG</sequence>
<organism evidence="1 2">
    <name type="scientific">Sphingomonas hengshuiensis</name>
    <dbReference type="NCBI Taxonomy" id="1609977"/>
    <lineage>
        <taxon>Bacteria</taxon>
        <taxon>Pseudomonadati</taxon>
        <taxon>Pseudomonadota</taxon>
        <taxon>Alphaproteobacteria</taxon>
        <taxon>Sphingomonadales</taxon>
        <taxon>Sphingomonadaceae</taxon>
        <taxon>Sphingomonas</taxon>
    </lineage>
</organism>
<comment type="caution">
    <text evidence="1">The sequence shown here is derived from an EMBL/GenBank/DDBJ whole genome shotgun (WGS) entry which is preliminary data.</text>
</comment>
<evidence type="ECO:0000313" key="1">
    <source>
        <dbReference type="EMBL" id="PZO74449.1"/>
    </source>
</evidence>
<reference evidence="1 2" key="1">
    <citation type="submission" date="2017-08" db="EMBL/GenBank/DDBJ databases">
        <title>Infants hospitalized years apart are colonized by the same room-sourced microbial strains.</title>
        <authorList>
            <person name="Brooks B."/>
            <person name="Olm M.R."/>
            <person name="Firek B.A."/>
            <person name="Baker R."/>
            <person name="Thomas B.C."/>
            <person name="Morowitz M.J."/>
            <person name="Banfield J.F."/>
        </authorList>
    </citation>
    <scope>NUCLEOTIDE SEQUENCE [LARGE SCALE GENOMIC DNA]</scope>
    <source>
        <strain evidence="1">S2_018_000_R3_110</strain>
    </source>
</reference>
<dbReference type="InterPro" id="IPR021508">
    <property type="entry name" value="Gp17-like"/>
</dbReference>
<gene>
    <name evidence="1" type="ORF">DI632_13590</name>
</gene>
<proteinExistence type="predicted"/>
<name>A0A2W4Z3T5_9SPHN</name>
<accession>A0A2W4Z3T5</accession>
<dbReference type="InterPro" id="IPR053745">
    <property type="entry name" value="Viral_Tail_Comp_sf"/>
</dbReference>
<dbReference type="Proteomes" id="UP000248614">
    <property type="component" value="Unassembled WGS sequence"/>
</dbReference>
<dbReference type="Pfam" id="PF11367">
    <property type="entry name" value="Tail_completion_gp17"/>
    <property type="match status" value="1"/>
</dbReference>